<feature type="compositionally biased region" description="Basic and acidic residues" evidence="2">
    <location>
        <begin position="384"/>
        <end position="395"/>
    </location>
</feature>
<accession>A0ABT8L6Z9</accession>
<feature type="transmembrane region" description="Helical" evidence="3">
    <location>
        <begin position="57"/>
        <end position="75"/>
    </location>
</feature>
<keyword evidence="5" id="KW-1185">Reference proteome</keyword>
<sequence>MNGLQRFFWVCSGSSIEILKRCPSDANKYIGIGATIFFTGLLAAVSAAYALNTVFNNLAVSILFGLLWGATIFNLDRYIVSSMKKNDNRWKEFLMAVPRLILAILIAVVISKPLELKIFESEIAAELVLMEQKVFKEQEDLLANRFESGKVQLDQQIDRLKQEIIEKTKQRDALAAIAQQEADGTGGSMRRNLGPIYRAKKADADRANEELNELVKKNQALIDQYYREKTEIDATIGTEIDAMGRQRLSGMAARIDALSNLTKKSEAIYWANLFIIFLFIAIETAPIFVKLISDRGPYDDRLESHEHTYHVHNKERINNLNQQLKENVNLFNNQSENNIDEEVSVKNELREKILKAQAEVANEQIDHWKGEEISRLKNGQNPKPHPDVPSDKTKE</sequence>
<keyword evidence="1" id="KW-0175">Coiled coil</keyword>
<keyword evidence="3" id="KW-1133">Transmembrane helix</keyword>
<feature type="coiled-coil region" evidence="1">
    <location>
        <begin position="314"/>
        <end position="366"/>
    </location>
</feature>
<evidence type="ECO:0000313" key="5">
    <source>
        <dbReference type="Proteomes" id="UP001172083"/>
    </source>
</evidence>
<organism evidence="4 5">
    <name type="scientific">Agaribacillus aureus</name>
    <dbReference type="NCBI Taxonomy" id="3051825"/>
    <lineage>
        <taxon>Bacteria</taxon>
        <taxon>Pseudomonadati</taxon>
        <taxon>Bacteroidota</taxon>
        <taxon>Cytophagia</taxon>
        <taxon>Cytophagales</taxon>
        <taxon>Splendidivirgaceae</taxon>
        <taxon>Agaribacillus</taxon>
    </lineage>
</organism>
<evidence type="ECO:0000256" key="1">
    <source>
        <dbReference type="SAM" id="Coils"/>
    </source>
</evidence>
<dbReference type="InterPro" id="IPR025519">
    <property type="entry name" value="DUF4407"/>
</dbReference>
<keyword evidence="3" id="KW-0812">Transmembrane</keyword>
<keyword evidence="3" id="KW-0472">Membrane</keyword>
<feature type="transmembrane region" description="Helical" evidence="3">
    <location>
        <begin position="96"/>
        <end position="114"/>
    </location>
</feature>
<dbReference type="EMBL" id="JAUJEB010000001">
    <property type="protein sequence ID" value="MDN5212831.1"/>
    <property type="molecule type" value="Genomic_DNA"/>
</dbReference>
<gene>
    <name evidence="4" type="ORF">QQ020_12270</name>
</gene>
<feature type="transmembrane region" description="Helical" evidence="3">
    <location>
        <begin position="267"/>
        <end position="289"/>
    </location>
</feature>
<protein>
    <submittedName>
        <fullName evidence="4">DUF4407 domain-containing protein</fullName>
    </submittedName>
</protein>
<dbReference type="Proteomes" id="UP001172083">
    <property type="component" value="Unassembled WGS sequence"/>
</dbReference>
<name>A0ABT8L6Z9_9BACT</name>
<feature type="region of interest" description="Disordered" evidence="2">
    <location>
        <begin position="369"/>
        <end position="395"/>
    </location>
</feature>
<proteinExistence type="predicted"/>
<comment type="caution">
    <text evidence="4">The sequence shown here is derived from an EMBL/GenBank/DDBJ whole genome shotgun (WGS) entry which is preliminary data.</text>
</comment>
<evidence type="ECO:0000313" key="4">
    <source>
        <dbReference type="EMBL" id="MDN5212831.1"/>
    </source>
</evidence>
<feature type="coiled-coil region" evidence="1">
    <location>
        <begin position="143"/>
        <end position="228"/>
    </location>
</feature>
<evidence type="ECO:0000256" key="3">
    <source>
        <dbReference type="SAM" id="Phobius"/>
    </source>
</evidence>
<reference evidence="4" key="1">
    <citation type="submission" date="2023-06" db="EMBL/GenBank/DDBJ databases">
        <title>Genomic of Agaribacillus aureum.</title>
        <authorList>
            <person name="Wang G."/>
        </authorList>
    </citation>
    <scope>NUCLEOTIDE SEQUENCE</scope>
    <source>
        <strain evidence="4">BMA12</strain>
    </source>
</reference>
<dbReference type="Pfam" id="PF14362">
    <property type="entry name" value="DUF4407"/>
    <property type="match status" value="1"/>
</dbReference>
<feature type="transmembrane region" description="Helical" evidence="3">
    <location>
        <begin position="29"/>
        <end position="51"/>
    </location>
</feature>
<dbReference type="RefSeq" id="WP_346758148.1">
    <property type="nucleotide sequence ID" value="NZ_JAUJEB010000001.1"/>
</dbReference>
<evidence type="ECO:0000256" key="2">
    <source>
        <dbReference type="SAM" id="MobiDB-lite"/>
    </source>
</evidence>